<accession>A0ABZ2UYY4</accession>
<evidence type="ECO:0000313" key="2">
    <source>
        <dbReference type="EMBL" id="WZC47375.1"/>
    </source>
</evidence>
<dbReference type="RefSeq" id="WP_341365495.1">
    <property type="nucleotide sequence ID" value="NZ_CP150951.2"/>
</dbReference>
<dbReference type="EMBL" id="CP150951">
    <property type="protein sequence ID" value="WZC47375.1"/>
    <property type="molecule type" value="Genomic_DNA"/>
</dbReference>
<evidence type="ECO:0000259" key="1">
    <source>
        <dbReference type="Pfam" id="PF20066"/>
    </source>
</evidence>
<dbReference type="InterPro" id="IPR045517">
    <property type="entry name" value="Glyoxalase_8"/>
</dbReference>
<dbReference type="Gene3D" id="2.60.120.260">
    <property type="entry name" value="Galactose-binding domain-like"/>
    <property type="match status" value="1"/>
</dbReference>
<dbReference type="Proteomes" id="UP001440612">
    <property type="component" value="Chromosome"/>
</dbReference>
<protein>
    <submittedName>
        <fullName evidence="2">Glyoxalase superfamily protein</fullName>
    </submittedName>
</protein>
<proteinExistence type="predicted"/>
<keyword evidence="3" id="KW-1185">Reference proteome</keyword>
<sequence>MNASRDPKKMAKTLRADLAARDMALSHAECLEIVAHQLGYADWNTAAADGNPSGIAPLQLPLGWQVGGSNMTDYRIGIDPDADGQPVTIQSLDHRGPHLGFITLMQMVHAENYRGKRLRLTADLSCAHVTGAVTIWMRVDDAVGRNIRFDNMETRKTDGVLTGTQDWTSRRIVLNVPEGAETLHFGFYLRGQGQCWSRGFDLQVVDDSVAVTTEGRSVHDAPMNLRFAEKSVMA</sequence>
<reference evidence="3" key="1">
    <citation type="submission" date="2024-04" db="EMBL/GenBank/DDBJ databases">
        <title>Phylogenomic analyses of a clade within the roseobacter group suggest taxonomic reassignments of species of the genera Aestuariivita, Citreicella, Loktanella, Nautella, Pelagibaca, Ruegeria, Thalassobius, Thiobacimonas and Tropicibacter, and the proposal o.</title>
        <authorList>
            <person name="Jeon C.O."/>
        </authorList>
    </citation>
    <scope>NUCLEOTIDE SEQUENCE [LARGE SCALE GENOMIC DNA]</scope>
    <source>
        <strain evidence="3">BS5-3</strain>
    </source>
</reference>
<gene>
    <name evidence="2" type="ORF">AABB29_10520</name>
</gene>
<name>A0ABZ2UYY4_9RHOB</name>
<dbReference type="Pfam" id="PF20066">
    <property type="entry name" value="Glyoxalase_8"/>
    <property type="match status" value="1"/>
</dbReference>
<feature type="domain" description="Glyoxalase-related protein" evidence="1">
    <location>
        <begin position="6"/>
        <end position="68"/>
    </location>
</feature>
<evidence type="ECO:0000313" key="3">
    <source>
        <dbReference type="Proteomes" id="UP001440612"/>
    </source>
</evidence>
<organism evidence="2 3">
    <name type="scientific">Yoonia phaeophyticola</name>
    <dbReference type="NCBI Taxonomy" id="3137369"/>
    <lineage>
        <taxon>Bacteria</taxon>
        <taxon>Pseudomonadati</taxon>
        <taxon>Pseudomonadota</taxon>
        <taxon>Alphaproteobacteria</taxon>
        <taxon>Rhodobacterales</taxon>
        <taxon>Paracoccaceae</taxon>
        <taxon>Yoonia</taxon>
    </lineage>
</organism>